<evidence type="ECO:0000313" key="4">
    <source>
        <dbReference type="Proteomes" id="UP001195769"/>
    </source>
</evidence>
<feature type="domain" description="Fungal-type protein kinase" evidence="2">
    <location>
        <begin position="129"/>
        <end position="275"/>
    </location>
</feature>
<comment type="caution">
    <text evidence="3">The sequence shown here is derived from an EMBL/GenBank/DDBJ whole genome shotgun (WGS) entry which is preliminary data.</text>
</comment>
<dbReference type="Pfam" id="PF17667">
    <property type="entry name" value="Pkinase_fungal"/>
    <property type="match status" value="2"/>
</dbReference>
<dbReference type="AlphaFoldDB" id="A0AAD4E2T8"/>
<feature type="chain" id="PRO_5042034210" description="Fungal-type protein kinase domain-containing protein" evidence="1">
    <location>
        <begin position="22"/>
        <end position="416"/>
    </location>
</feature>
<sequence>MAPLSFFPFVLALVCLRLALLYRLSVDRILGTVPVPHPPPIAPTRGLKGRGTVCYLVELGGEEFIIKDHWVQGQDDTDILNEVEMLKWMQGVSGIPHLEDYWIVEREKGVPDSTGDFRFKHIQSTSHAFCAHKELLTALRDIICIIHAASDHGVVHRDCSLYNAMIKDVPGGIQGCLIDLEFAINVSDTECNNNTHSILTRGGMGTVPFMSRKLLSQLVQADLAHLTQPIVSPTFSNPPQSRKTSSIGAPPQPLATIVQNHSDDLESILWVFLWVLLNYSGPLGMERNQAGLMTEGWNDPNTMLCVRSKYVLYHSGKAAFLCQIDPYFADLTQLADDWLELMRHNDEHPVAFDAVLELLDSFLSNYKTEEFSPEWYFMSQELKIPLGGNTDTMRRKRVISESEGTYFTQKRAKAVV</sequence>
<protein>
    <recommendedName>
        <fullName evidence="2">Fungal-type protein kinase domain-containing protein</fullName>
    </recommendedName>
</protein>
<reference evidence="3" key="1">
    <citation type="journal article" date="2020" name="New Phytol.">
        <title>Comparative genomics reveals dynamic genome evolution in host specialist ectomycorrhizal fungi.</title>
        <authorList>
            <person name="Lofgren L.A."/>
            <person name="Nguyen N.H."/>
            <person name="Vilgalys R."/>
            <person name="Ruytinx J."/>
            <person name="Liao H.L."/>
            <person name="Branco S."/>
            <person name="Kuo A."/>
            <person name="LaButti K."/>
            <person name="Lipzen A."/>
            <person name="Andreopoulos W."/>
            <person name="Pangilinan J."/>
            <person name="Riley R."/>
            <person name="Hundley H."/>
            <person name="Na H."/>
            <person name="Barry K."/>
            <person name="Grigoriev I.V."/>
            <person name="Stajich J.E."/>
            <person name="Kennedy P.G."/>
        </authorList>
    </citation>
    <scope>NUCLEOTIDE SEQUENCE</scope>
    <source>
        <strain evidence="3">FC203</strain>
    </source>
</reference>
<evidence type="ECO:0000256" key="1">
    <source>
        <dbReference type="SAM" id="SignalP"/>
    </source>
</evidence>
<feature type="domain" description="Fungal-type protein kinase" evidence="2">
    <location>
        <begin position="40"/>
        <end position="118"/>
    </location>
</feature>
<dbReference type="RefSeq" id="XP_041224266.1">
    <property type="nucleotide sequence ID" value="XM_041367306.1"/>
</dbReference>
<dbReference type="GeneID" id="64661604"/>
<accession>A0AAD4E2T8</accession>
<dbReference type="SUPFAM" id="SSF56112">
    <property type="entry name" value="Protein kinase-like (PK-like)"/>
    <property type="match status" value="1"/>
</dbReference>
<dbReference type="InterPro" id="IPR011009">
    <property type="entry name" value="Kinase-like_dom_sf"/>
</dbReference>
<evidence type="ECO:0000259" key="2">
    <source>
        <dbReference type="Pfam" id="PF17667"/>
    </source>
</evidence>
<feature type="signal peptide" evidence="1">
    <location>
        <begin position="1"/>
        <end position="21"/>
    </location>
</feature>
<keyword evidence="1" id="KW-0732">Signal</keyword>
<organism evidence="3 4">
    <name type="scientific">Suillus fuscotomentosus</name>
    <dbReference type="NCBI Taxonomy" id="1912939"/>
    <lineage>
        <taxon>Eukaryota</taxon>
        <taxon>Fungi</taxon>
        <taxon>Dikarya</taxon>
        <taxon>Basidiomycota</taxon>
        <taxon>Agaricomycotina</taxon>
        <taxon>Agaricomycetes</taxon>
        <taxon>Agaricomycetidae</taxon>
        <taxon>Boletales</taxon>
        <taxon>Suillineae</taxon>
        <taxon>Suillaceae</taxon>
        <taxon>Suillus</taxon>
    </lineage>
</organism>
<dbReference type="InterPro" id="IPR040976">
    <property type="entry name" value="Pkinase_fungal"/>
</dbReference>
<dbReference type="PANTHER" id="PTHR38248">
    <property type="entry name" value="FUNK1 6"/>
    <property type="match status" value="1"/>
</dbReference>
<name>A0AAD4E2T8_9AGAM</name>
<gene>
    <name evidence="3" type="ORF">F5891DRAFT_1190464</name>
</gene>
<dbReference type="PANTHER" id="PTHR38248:SF2">
    <property type="entry name" value="FUNK1 11"/>
    <property type="match status" value="1"/>
</dbReference>
<keyword evidence="4" id="KW-1185">Reference proteome</keyword>
<dbReference type="Gene3D" id="1.10.510.10">
    <property type="entry name" value="Transferase(Phosphotransferase) domain 1"/>
    <property type="match status" value="1"/>
</dbReference>
<dbReference type="EMBL" id="JABBWK010000037">
    <property type="protein sequence ID" value="KAG1898690.1"/>
    <property type="molecule type" value="Genomic_DNA"/>
</dbReference>
<proteinExistence type="predicted"/>
<dbReference type="Proteomes" id="UP001195769">
    <property type="component" value="Unassembled WGS sequence"/>
</dbReference>
<evidence type="ECO:0000313" key="3">
    <source>
        <dbReference type="EMBL" id="KAG1898690.1"/>
    </source>
</evidence>